<proteinExistence type="predicted"/>
<comment type="caution">
    <text evidence="3">The sequence shown here is derived from an EMBL/GenBank/DDBJ whole genome shotgun (WGS) entry which is preliminary data.</text>
</comment>
<evidence type="ECO:0000259" key="2">
    <source>
        <dbReference type="Pfam" id="PF13556"/>
    </source>
</evidence>
<organism evidence="3 4">
    <name type="scientific">Clostridium oceanicum</name>
    <dbReference type="NCBI Taxonomy" id="1543"/>
    <lineage>
        <taxon>Bacteria</taxon>
        <taxon>Bacillati</taxon>
        <taxon>Bacillota</taxon>
        <taxon>Clostridia</taxon>
        <taxon>Eubacteriales</taxon>
        <taxon>Clostridiaceae</taxon>
        <taxon>Clostridium</taxon>
    </lineage>
</organism>
<dbReference type="PANTHER" id="PTHR33744:SF15">
    <property type="entry name" value="CARBOHYDRATE DIACID REGULATOR"/>
    <property type="match status" value="1"/>
</dbReference>
<feature type="domain" description="Putative sugar diacid recognition" evidence="1">
    <location>
        <begin position="4"/>
        <end position="133"/>
    </location>
</feature>
<dbReference type="Proteomes" id="UP001501510">
    <property type="component" value="Unassembled WGS sequence"/>
</dbReference>
<gene>
    <name evidence="3" type="ORF">GCM10008906_13220</name>
</gene>
<accession>A0ABN1JEF6</accession>
<dbReference type="InterPro" id="IPR025736">
    <property type="entry name" value="PucR_C-HTH_dom"/>
</dbReference>
<dbReference type="PANTHER" id="PTHR33744">
    <property type="entry name" value="CARBOHYDRATE DIACID REGULATOR"/>
    <property type="match status" value="1"/>
</dbReference>
<keyword evidence="4" id="KW-1185">Reference proteome</keyword>
<name>A0ABN1JEF6_9CLOT</name>
<dbReference type="Gene3D" id="1.10.10.2840">
    <property type="entry name" value="PucR C-terminal helix-turn-helix domain"/>
    <property type="match status" value="1"/>
</dbReference>
<dbReference type="InterPro" id="IPR051448">
    <property type="entry name" value="CdaR-like_regulators"/>
</dbReference>
<reference evidence="3 4" key="1">
    <citation type="journal article" date="2019" name="Int. J. Syst. Evol. Microbiol.">
        <title>The Global Catalogue of Microorganisms (GCM) 10K type strain sequencing project: providing services to taxonomists for standard genome sequencing and annotation.</title>
        <authorList>
            <consortium name="The Broad Institute Genomics Platform"/>
            <consortium name="The Broad Institute Genome Sequencing Center for Infectious Disease"/>
            <person name="Wu L."/>
            <person name="Ma J."/>
        </authorList>
    </citation>
    <scope>NUCLEOTIDE SEQUENCE [LARGE SCALE GENOMIC DNA]</scope>
    <source>
        <strain evidence="3 4">JCM 1407</strain>
    </source>
</reference>
<dbReference type="RefSeq" id="WP_343760106.1">
    <property type="nucleotide sequence ID" value="NZ_BAAACG010000008.1"/>
</dbReference>
<dbReference type="Pfam" id="PF05651">
    <property type="entry name" value="Diacid_rec"/>
    <property type="match status" value="1"/>
</dbReference>
<dbReference type="Pfam" id="PF13556">
    <property type="entry name" value="HTH_30"/>
    <property type="match status" value="1"/>
</dbReference>
<evidence type="ECO:0000313" key="3">
    <source>
        <dbReference type="EMBL" id="GAA0737287.1"/>
    </source>
</evidence>
<protein>
    <submittedName>
        <fullName evidence="3">Sugar diacid recognition domain-containing protein</fullName>
    </submittedName>
</protein>
<feature type="domain" description="PucR C-terminal helix-turn-helix" evidence="2">
    <location>
        <begin position="289"/>
        <end position="345"/>
    </location>
</feature>
<evidence type="ECO:0000259" key="1">
    <source>
        <dbReference type="Pfam" id="PF05651"/>
    </source>
</evidence>
<dbReference type="EMBL" id="BAAACG010000008">
    <property type="protein sequence ID" value="GAA0737287.1"/>
    <property type="molecule type" value="Genomic_DNA"/>
</dbReference>
<dbReference type="InterPro" id="IPR042070">
    <property type="entry name" value="PucR_C-HTH_sf"/>
</dbReference>
<sequence>MNNLTEVYAKQIVEKVMNVIPYNINMMNNEGIIISSGDENRIGYLHEGALKAILNNKIVTIYKEKGGSRPGVNMPIVFQNSVIGVIGISGSPNKVMPFASLVKITAELLLEQEYVFNQKRVKEKIKEEFLYQWAYVSEYDDTFLERADLLKIDLNLERIAVIISFKDKIINVDIIKAYLCTTEYVLRFNQEDILIFMKWDRDFLNRINNIKSAFININKIAIGSKNKFFAKSVKEARKVISIMKKLDIPYDICKYEDVKFIDILSKQKDNKKLLDIIEKLKKDGKGLELIETLKMYIFFNGEASVVAKKMYIHRNSLNYRLKKIKDITGKNPKKTIDLLELYAAYVVYKLKI</sequence>
<dbReference type="InterPro" id="IPR008599">
    <property type="entry name" value="Diacid_rec"/>
</dbReference>
<evidence type="ECO:0000313" key="4">
    <source>
        <dbReference type="Proteomes" id="UP001501510"/>
    </source>
</evidence>